<feature type="compositionally biased region" description="Basic and acidic residues" evidence="6">
    <location>
        <begin position="331"/>
        <end position="342"/>
    </location>
</feature>
<keyword evidence="3 7" id="KW-0812">Transmembrane</keyword>
<dbReference type="Pfam" id="PF23750">
    <property type="entry name" value="RsgI_M"/>
    <property type="match status" value="1"/>
</dbReference>
<feature type="compositionally biased region" description="Basic and acidic residues" evidence="6">
    <location>
        <begin position="293"/>
        <end position="322"/>
    </location>
</feature>
<feature type="domain" description="RsgI N-terminal anti-sigma" evidence="8">
    <location>
        <begin position="2"/>
        <end position="49"/>
    </location>
</feature>
<accession>A0ABS5CIL2</accession>
<evidence type="ECO:0000256" key="7">
    <source>
        <dbReference type="SAM" id="Phobius"/>
    </source>
</evidence>
<reference evidence="9 10" key="1">
    <citation type="submission" date="2021-04" db="EMBL/GenBank/DDBJ databases">
        <title>Paenibacillus sp. DLE-14 whole genome sequence.</title>
        <authorList>
            <person name="Ham Y.J."/>
        </authorList>
    </citation>
    <scope>NUCLEOTIDE SEQUENCE [LARGE SCALE GENOMIC DNA]</scope>
    <source>
        <strain evidence="9 10">DLE-14</strain>
    </source>
</reference>
<dbReference type="EMBL" id="JAGKSP010000012">
    <property type="protein sequence ID" value="MBP3965706.1"/>
    <property type="molecule type" value="Genomic_DNA"/>
</dbReference>
<feature type="compositionally biased region" description="Basic and acidic residues" evidence="6">
    <location>
        <begin position="453"/>
        <end position="474"/>
    </location>
</feature>
<dbReference type="InterPro" id="IPR024449">
    <property type="entry name" value="Anti-sigma_RsgI_N"/>
</dbReference>
<feature type="compositionally biased region" description="Basic and acidic residues" evidence="6">
    <location>
        <begin position="408"/>
        <end position="443"/>
    </location>
</feature>
<dbReference type="PROSITE" id="PS51849">
    <property type="entry name" value="RSGI_N"/>
    <property type="match status" value="1"/>
</dbReference>
<dbReference type="Proteomes" id="UP000673394">
    <property type="component" value="Unassembled WGS sequence"/>
</dbReference>
<dbReference type="RefSeq" id="WP_210662342.1">
    <property type="nucleotide sequence ID" value="NZ_JAGKSP010000012.1"/>
</dbReference>
<keyword evidence="10" id="KW-1185">Reference proteome</keyword>
<comment type="subcellular location">
    <subcellularLocation>
        <location evidence="1">Cell membrane</location>
        <topology evidence="1">Single-pass membrane protein</topology>
    </subcellularLocation>
</comment>
<evidence type="ECO:0000256" key="6">
    <source>
        <dbReference type="SAM" id="MobiDB-lite"/>
    </source>
</evidence>
<dbReference type="InterPro" id="IPR055431">
    <property type="entry name" value="RsgI_M"/>
</dbReference>
<evidence type="ECO:0000256" key="5">
    <source>
        <dbReference type="ARBA" id="ARBA00023136"/>
    </source>
</evidence>
<proteinExistence type="predicted"/>
<feature type="compositionally biased region" description="Low complexity" evidence="6">
    <location>
        <begin position="520"/>
        <end position="532"/>
    </location>
</feature>
<evidence type="ECO:0000256" key="3">
    <source>
        <dbReference type="ARBA" id="ARBA00022692"/>
    </source>
</evidence>
<protein>
    <submittedName>
        <fullName evidence="9">Anti-sigma factor domain-containing protein</fullName>
    </submittedName>
</protein>
<feature type="transmembrane region" description="Helical" evidence="7">
    <location>
        <begin position="52"/>
        <end position="72"/>
    </location>
</feature>
<gene>
    <name evidence="9" type="ORF">I8J30_23595</name>
</gene>
<feature type="compositionally biased region" description="Basic and acidic residues" evidence="6">
    <location>
        <begin position="492"/>
        <end position="519"/>
    </location>
</feature>
<evidence type="ECO:0000313" key="9">
    <source>
        <dbReference type="EMBL" id="MBP3965706.1"/>
    </source>
</evidence>
<evidence type="ECO:0000259" key="8">
    <source>
        <dbReference type="PROSITE" id="PS51849"/>
    </source>
</evidence>
<name>A0ABS5CIL2_9BACL</name>
<feature type="compositionally biased region" description="Basic and acidic residues" evidence="6">
    <location>
        <begin position="349"/>
        <end position="361"/>
    </location>
</feature>
<sequence length="542" mass="59705">MSRGIVMETGHKYVILLMPDGQFRKVPTGRKPQVGEEFSFTEQRRFAQPRKLYSFSAGAAAILLLLFVPFLLNHMNQGPQVVAYLTMDVNPSIELGITADEHVEELRAINNDGVDVTEGLAYKGLTLEQVTEAIMDRISAGPYLNSGEGDVIITSVLVANPAESEYENTVTTHMDAAVRKSLSKTDKGRKLKVEVTTLSAPKEIRDEAKQDGLSAGKLAFYLMAKKQGHKVTIEQLKTQSIHKTAKPWGGVKAVINDNNKPAPSVTKNGQEQGDTAQKPEEPTAAQTKQTWEQQKEQQREQLRELLKKEQEKRERKKDDRRGNHSGSDNKSGSKDNKDHADIGKVISADTKKDNNKGDNKGNPKSNNKGSSKDDNKFIDRGWNRGNHSSGGGTGIGAPTQNPQKGNVIRKDDKPGDDSRNDDDGKNDNKQNADDRKNEDRSNDQKGGQGEVKNTSDGRHNGVSEDDKKQDDRKNNSSSKNNTRNNDQSTGKQNDKNSVKSSDQGKKNENKNDRNDDRNQGKNSSNGKGSNEGKNGRGQGIHN</sequence>
<dbReference type="Pfam" id="PF12791">
    <property type="entry name" value="RsgI_N"/>
    <property type="match status" value="1"/>
</dbReference>
<organism evidence="9 10">
    <name type="scientific">Paenibacillus lignilyticus</name>
    <dbReference type="NCBI Taxonomy" id="1172615"/>
    <lineage>
        <taxon>Bacteria</taxon>
        <taxon>Bacillati</taxon>
        <taxon>Bacillota</taxon>
        <taxon>Bacilli</taxon>
        <taxon>Bacillales</taxon>
        <taxon>Paenibacillaceae</taxon>
        <taxon>Paenibacillus</taxon>
    </lineage>
</organism>
<feature type="compositionally biased region" description="Low complexity" evidence="6">
    <location>
        <begin position="475"/>
        <end position="486"/>
    </location>
</feature>
<keyword evidence="2" id="KW-1003">Cell membrane</keyword>
<keyword evidence="4 7" id="KW-1133">Transmembrane helix</keyword>
<feature type="compositionally biased region" description="Polar residues" evidence="6">
    <location>
        <begin position="256"/>
        <end position="275"/>
    </location>
</feature>
<evidence type="ECO:0000256" key="4">
    <source>
        <dbReference type="ARBA" id="ARBA00022989"/>
    </source>
</evidence>
<evidence type="ECO:0000256" key="1">
    <source>
        <dbReference type="ARBA" id="ARBA00004162"/>
    </source>
</evidence>
<evidence type="ECO:0000256" key="2">
    <source>
        <dbReference type="ARBA" id="ARBA00022475"/>
    </source>
</evidence>
<keyword evidence="5 7" id="KW-0472">Membrane</keyword>
<evidence type="ECO:0000313" key="10">
    <source>
        <dbReference type="Proteomes" id="UP000673394"/>
    </source>
</evidence>
<feature type="region of interest" description="Disordered" evidence="6">
    <location>
        <begin position="252"/>
        <end position="542"/>
    </location>
</feature>
<feature type="compositionally biased region" description="Basic and acidic residues" evidence="6">
    <location>
        <begin position="370"/>
        <end position="382"/>
    </location>
</feature>
<comment type="caution">
    <text evidence="9">The sequence shown here is derived from an EMBL/GenBank/DDBJ whole genome shotgun (WGS) entry which is preliminary data.</text>
</comment>